<dbReference type="InParanoid" id="A0A7M7GG12"/>
<dbReference type="OrthoDB" id="5981864at2759"/>
<evidence type="ECO:0000256" key="5">
    <source>
        <dbReference type="PROSITE-ProRule" id="PRU01077"/>
    </source>
</evidence>
<evidence type="ECO:0000256" key="2">
    <source>
        <dbReference type="ARBA" id="ARBA00022468"/>
    </source>
</evidence>
<dbReference type="SMART" id="SM00326">
    <property type="entry name" value="SH3"/>
    <property type="match status" value="1"/>
</dbReference>
<evidence type="ECO:0000313" key="11">
    <source>
        <dbReference type="EnsemblMetazoa" id="XP_003724667"/>
    </source>
</evidence>
<feature type="compositionally biased region" description="Low complexity" evidence="7">
    <location>
        <begin position="839"/>
        <end position="853"/>
    </location>
</feature>
<dbReference type="SUPFAM" id="SSF50044">
    <property type="entry name" value="SH3-domain"/>
    <property type="match status" value="1"/>
</dbReference>
<dbReference type="KEGG" id="spu:594484"/>
<evidence type="ECO:0000259" key="8">
    <source>
        <dbReference type="PROSITE" id="PS50002"/>
    </source>
</evidence>
<dbReference type="RefSeq" id="XP_003724667.2">
    <property type="nucleotide sequence ID" value="XM_003724619.3"/>
</dbReference>
<dbReference type="InterPro" id="IPR051627">
    <property type="entry name" value="SLIT-ROBO_RhoGAP"/>
</dbReference>
<evidence type="ECO:0000313" key="12">
    <source>
        <dbReference type="Proteomes" id="UP000007110"/>
    </source>
</evidence>
<dbReference type="PROSITE" id="PS51741">
    <property type="entry name" value="F_BAR"/>
    <property type="match status" value="1"/>
</dbReference>
<dbReference type="CDD" id="cd07656">
    <property type="entry name" value="F-BAR_srGAP"/>
    <property type="match status" value="1"/>
</dbReference>
<dbReference type="SMART" id="SM00324">
    <property type="entry name" value="RhoGAP"/>
    <property type="match status" value="1"/>
</dbReference>
<dbReference type="SUPFAM" id="SSF48350">
    <property type="entry name" value="GTPase activation domain, GAP"/>
    <property type="match status" value="1"/>
</dbReference>
<feature type="region of interest" description="Disordered" evidence="7">
    <location>
        <begin position="445"/>
        <end position="466"/>
    </location>
</feature>
<dbReference type="EnsemblMetazoa" id="XM_003724619">
    <property type="protein sequence ID" value="XP_003724667"/>
    <property type="gene ID" value="LOC594484"/>
</dbReference>
<feature type="coiled-coil region" evidence="6">
    <location>
        <begin position="23"/>
        <end position="50"/>
    </location>
</feature>
<dbReference type="SUPFAM" id="SSF103657">
    <property type="entry name" value="BAR/IMD domain-like"/>
    <property type="match status" value="1"/>
</dbReference>
<dbReference type="FunCoup" id="A0A7M7GG12">
    <property type="interactions" value="796"/>
</dbReference>
<dbReference type="InterPro" id="IPR027267">
    <property type="entry name" value="AH/BAR_dom_sf"/>
</dbReference>
<dbReference type="InterPro" id="IPR008936">
    <property type="entry name" value="Rho_GTPase_activation_prot"/>
</dbReference>
<name>A0A7M7GG12_STRPU</name>
<accession>A0A7M7GG12</accession>
<evidence type="ECO:0000256" key="6">
    <source>
        <dbReference type="SAM" id="Coils"/>
    </source>
</evidence>
<keyword evidence="3 5" id="KW-0175">Coiled coil</keyword>
<dbReference type="Gene3D" id="1.10.555.10">
    <property type="entry name" value="Rho GTPase activation protein"/>
    <property type="match status" value="1"/>
</dbReference>
<reference evidence="12" key="1">
    <citation type="submission" date="2015-02" db="EMBL/GenBank/DDBJ databases">
        <title>Genome sequencing for Strongylocentrotus purpuratus.</title>
        <authorList>
            <person name="Murali S."/>
            <person name="Liu Y."/>
            <person name="Vee V."/>
            <person name="English A."/>
            <person name="Wang M."/>
            <person name="Skinner E."/>
            <person name="Han Y."/>
            <person name="Muzny D.M."/>
            <person name="Worley K.C."/>
            <person name="Gibbs R.A."/>
        </authorList>
    </citation>
    <scope>NUCLEOTIDE SEQUENCE</scope>
</reference>
<dbReference type="InterPro" id="IPR031160">
    <property type="entry name" value="F_BAR_dom"/>
</dbReference>
<evidence type="ECO:0008006" key="13">
    <source>
        <dbReference type="Google" id="ProtNLM"/>
    </source>
</evidence>
<evidence type="ECO:0000256" key="7">
    <source>
        <dbReference type="SAM" id="MobiDB-lite"/>
    </source>
</evidence>
<dbReference type="PANTHER" id="PTHR14166">
    <property type="entry name" value="SLIT-ROBO RHO GTPASE ACTIVATING PROTEIN"/>
    <property type="match status" value="1"/>
</dbReference>
<feature type="coiled-coil region" evidence="6">
    <location>
        <begin position="171"/>
        <end position="222"/>
    </location>
</feature>
<dbReference type="AlphaFoldDB" id="A0A7M7GG12"/>
<evidence type="ECO:0000259" key="10">
    <source>
        <dbReference type="PROSITE" id="PS51741"/>
    </source>
</evidence>
<dbReference type="InterPro" id="IPR036028">
    <property type="entry name" value="SH3-like_dom_sf"/>
</dbReference>
<evidence type="ECO:0000256" key="3">
    <source>
        <dbReference type="ARBA" id="ARBA00023054"/>
    </source>
</evidence>
<dbReference type="InterPro" id="IPR001060">
    <property type="entry name" value="FCH_dom"/>
</dbReference>
<dbReference type="Pfam" id="PF00018">
    <property type="entry name" value="SH3_1"/>
    <property type="match status" value="1"/>
</dbReference>
<dbReference type="Gene3D" id="1.20.1270.60">
    <property type="entry name" value="Arfaptin homology (AH) domain/BAR domain"/>
    <property type="match status" value="1"/>
</dbReference>
<feature type="domain" description="Rho-GAP" evidence="9">
    <location>
        <begin position="482"/>
        <end position="670"/>
    </location>
</feature>
<dbReference type="InterPro" id="IPR000198">
    <property type="entry name" value="RhoGAP_dom"/>
</dbReference>
<keyword evidence="2" id="KW-0343">GTPase activation</keyword>
<organism evidence="11 12">
    <name type="scientific">Strongylocentrotus purpuratus</name>
    <name type="common">Purple sea urchin</name>
    <dbReference type="NCBI Taxonomy" id="7668"/>
    <lineage>
        <taxon>Eukaryota</taxon>
        <taxon>Metazoa</taxon>
        <taxon>Echinodermata</taxon>
        <taxon>Eleutherozoa</taxon>
        <taxon>Echinozoa</taxon>
        <taxon>Echinoidea</taxon>
        <taxon>Euechinoidea</taxon>
        <taxon>Echinacea</taxon>
        <taxon>Camarodonta</taxon>
        <taxon>Echinidea</taxon>
        <taxon>Strongylocentrotidae</taxon>
        <taxon>Strongylocentrotus</taxon>
    </lineage>
</organism>
<dbReference type="CDD" id="cd11809">
    <property type="entry name" value="SH3_srGAP"/>
    <property type="match status" value="1"/>
</dbReference>
<dbReference type="Pfam" id="PF00611">
    <property type="entry name" value="FCH"/>
    <property type="match status" value="1"/>
</dbReference>
<dbReference type="OMA" id="MEAFIKX"/>
<dbReference type="Pfam" id="PF00620">
    <property type="entry name" value="RhoGAP"/>
    <property type="match status" value="1"/>
</dbReference>
<dbReference type="GO" id="GO:0030336">
    <property type="term" value="P:negative regulation of cell migration"/>
    <property type="evidence" value="ECO:0000318"/>
    <property type="project" value="GO_Central"/>
</dbReference>
<keyword evidence="1 4" id="KW-0728">SH3 domain</keyword>
<feature type="region of interest" description="Disordered" evidence="7">
    <location>
        <begin position="829"/>
        <end position="885"/>
    </location>
</feature>
<keyword evidence="12" id="KW-1185">Reference proteome</keyword>
<dbReference type="PROSITE" id="PS50002">
    <property type="entry name" value="SH3"/>
    <property type="match status" value="1"/>
</dbReference>
<evidence type="ECO:0000259" key="9">
    <source>
        <dbReference type="PROSITE" id="PS50238"/>
    </source>
</evidence>
<protein>
    <recommendedName>
        <fullName evidence="13">SLIT-ROBO Rho GTPase-activating protein 1</fullName>
    </recommendedName>
</protein>
<dbReference type="GeneID" id="594484"/>
<dbReference type="GO" id="GO:0005096">
    <property type="term" value="F:GTPase activator activity"/>
    <property type="evidence" value="ECO:0000318"/>
    <property type="project" value="GO_Central"/>
</dbReference>
<feature type="domain" description="SH3" evidence="8">
    <location>
        <begin position="706"/>
        <end position="765"/>
    </location>
</feature>
<proteinExistence type="predicted"/>
<dbReference type="SMART" id="SM00055">
    <property type="entry name" value="FCH"/>
    <property type="match status" value="1"/>
</dbReference>
<dbReference type="PROSITE" id="PS50238">
    <property type="entry name" value="RHOGAP"/>
    <property type="match status" value="1"/>
</dbReference>
<feature type="coiled-coil region" evidence="6">
    <location>
        <begin position="333"/>
        <end position="367"/>
    </location>
</feature>
<dbReference type="GO" id="GO:0007165">
    <property type="term" value="P:signal transduction"/>
    <property type="evidence" value="ECO:0007669"/>
    <property type="project" value="InterPro"/>
</dbReference>
<feature type="compositionally biased region" description="Polar residues" evidence="7">
    <location>
        <begin position="869"/>
        <end position="885"/>
    </location>
</feature>
<dbReference type="Gene3D" id="2.30.30.40">
    <property type="entry name" value="SH3 Domains"/>
    <property type="match status" value="1"/>
</dbReference>
<evidence type="ECO:0000256" key="4">
    <source>
        <dbReference type="PROSITE-ProRule" id="PRU00192"/>
    </source>
</evidence>
<reference evidence="11" key="2">
    <citation type="submission" date="2021-01" db="UniProtKB">
        <authorList>
            <consortium name="EnsemblMetazoa"/>
        </authorList>
    </citation>
    <scope>IDENTIFICATION</scope>
</reference>
<dbReference type="Proteomes" id="UP000007110">
    <property type="component" value="Unassembled WGS sequence"/>
</dbReference>
<dbReference type="InterPro" id="IPR001452">
    <property type="entry name" value="SH3_domain"/>
</dbReference>
<feature type="domain" description="F-BAR" evidence="10">
    <location>
        <begin position="13"/>
        <end position="294"/>
    </location>
</feature>
<sequence length="885" mass="100979">MASDKKQERQIQQELETRIKDIRHHLSEQLKSLDNRAENQRELITDYQEYFRQRSEIETQYAKDLEKLHDRTVRKQRQSQSQREKDVVPPGPSKCWNLILDITKNHHRQHTTLSQVFSYNMAMKFGLMRDELDNVYRKSREMTVEVHNEILRVLNELFAETKSYHTAHATYKTSDDKLQQIQSDLEKARKKGRRIKEHERNFDKGNQKLQNAQVKAARARNDYLLVISAANATIQKYFGPNVTELIDCLDLGYVRKTQKMLYAFQTSLNQVAKLQQEDLHRLELNVRNMNATKDKEAFLETHKAAFASPDTFQFHPHGGDNVISMTADLYPLSDELKSKYNTLGERISQLEVDTNEINKTLKEMQVNWDEDSTNQNEEEVQAQFKTLRIHDSTTELSRAPSMRRIKATQEKELFYLGKFKEQLEKGNALARMKSRRDIIKDALGSAGDSRGHISTRPNNHVHKNEGRLTERPGSVYMPLFGADLQSYLESGHYEIPPIVLSCIDFISVFGLKHHGIFRLPGSHLEINDMKEQFEQGKDPVYGLGDLGDTNVVASVLKAYFRELPEPLFPIVLFDDFMECIKLPCGKERIDMLAELISKVPVPVMVIMRYLFAFLKSLSQYSDEHMMDSHNLALCFGPTLIRPPAGYDEVYYQANINDLVDTMILFQNEIFPTEPGPRYRSGNNADISPTGSLETIPESVADETDNDMPLLATAKEDYIGKSPDELTFTRGDSLKLYVRVDDQWWKGALGDQHGLVQQSYINLQDMDRSLPGSMATSTSSSTTASPDHIRHLSDELRHTTIGGGDDTNNSASTPDIVRDVPKTHLFHAPASAPFRGIPVGPSSSTPTTPTGSSRSTRKPPPVKPRPYRPQTSFNTRNQSPEKSQTL</sequence>
<evidence type="ECO:0000256" key="1">
    <source>
        <dbReference type="ARBA" id="ARBA00022443"/>
    </source>
</evidence>